<evidence type="ECO:0000256" key="2">
    <source>
        <dbReference type="ARBA" id="ARBA00022485"/>
    </source>
</evidence>
<feature type="domain" description="Radical SAM core" evidence="3">
    <location>
        <begin position="13"/>
        <end position="230"/>
    </location>
</feature>
<dbReference type="SFLD" id="SFLDS00029">
    <property type="entry name" value="Radical_SAM"/>
    <property type="match status" value="1"/>
</dbReference>
<gene>
    <name evidence="4" type="ORF">KQI20_03800</name>
</gene>
<dbReference type="EMBL" id="JAHLOQ010000006">
    <property type="protein sequence ID" value="MBU5335557.1"/>
    <property type="molecule type" value="Genomic_DNA"/>
</dbReference>
<dbReference type="PROSITE" id="PS51918">
    <property type="entry name" value="RADICAL_SAM"/>
    <property type="match status" value="1"/>
</dbReference>
<accession>A0ABS6DUQ7</accession>
<dbReference type="RefSeq" id="WP_216568697.1">
    <property type="nucleotide sequence ID" value="NZ_JAHLOQ010000006.1"/>
</dbReference>
<evidence type="ECO:0000313" key="5">
    <source>
        <dbReference type="Proteomes" id="UP001196301"/>
    </source>
</evidence>
<reference evidence="4 5" key="1">
    <citation type="submission" date="2021-06" db="EMBL/GenBank/DDBJ databases">
        <authorList>
            <person name="Sun Q."/>
            <person name="Li D."/>
        </authorList>
    </citation>
    <scope>NUCLEOTIDE SEQUENCE [LARGE SCALE GENOMIC DNA]</scope>
    <source>
        <strain evidence="4 5">N19</strain>
    </source>
</reference>
<proteinExistence type="predicted"/>
<keyword evidence="2" id="KW-0411">Iron-sulfur</keyword>
<keyword evidence="2" id="KW-0408">Iron</keyword>
<evidence type="ECO:0000259" key="3">
    <source>
        <dbReference type="PROSITE" id="PS51918"/>
    </source>
</evidence>
<protein>
    <submittedName>
        <fullName evidence="4">Radical SAM protein</fullName>
    </submittedName>
</protein>
<evidence type="ECO:0000313" key="4">
    <source>
        <dbReference type="EMBL" id="MBU5335557.1"/>
    </source>
</evidence>
<keyword evidence="5" id="KW-1185">Reference proteome</keyword>
<comment type="cofactor">
    <cofactor evidence="1">
        <name>[4Fe-4S] cluster</name>
        <dbReference type="ChEBI" id="CHEBI:49883"/>
    </cofactor>
</comment>
<dbReference type="InterPro" id="IPR007197">
    <property type="entry name" value="rSAM"/>
</dbReference>
<dbReference type="Proteomes" id="UP001196301">
    <property type="component" value="Unassembled WGS sequence"/>
</dbReference>
<dbReference type="PANTHER" id="PTHR43787">
    <property type="entry name" value="FEMO COFACTOR BIOSYNTHESIS PROTEIN NIFB-RELATED"/>
    <property type="match status" value="1"/>
</dbReference>
<keyword evidence="2" id="KW-0004">4Fe-4S</keyword>
<dbReference type="CDD" id="cd01335">
    <property type="entry name" value="Radical_SAM"/>
    <property type="match status" value="1"/>
</dbReference>
<comment type="caution">
    <text evidence="4">The sequence shown here is derived from an EMBL/GenBank/DDBJ whole genome shotgun (WGS) entry which is preliminary data.</text>
</comment>
<sequence>MKNNFSYKEVYFEEGKRVLEINILPEKYCNFDCVFCPIGRSKNKVDMPTEFEDYDSSISELNDMIEKTNPDLIFINSKGEALVNNKCEQIIDFIKSKGLKVRLLSNGYILSKDEYINIANKCDEVIGEIKTITEGDFKKIQRPIDGYTLEKYVENMVEFNKQYRGKFIFEITIIKKYNDDLESIEKLKEIIKRINPDEIDIVRIDDERMKKTMWVDNERFEEIKRELLSR</sequence>
<dbReference type="Pfam" id="PF04055">
    <property type="entry name" value="Radical_SAM"/>
    <property type="match status" value="1"/>
</dbReference>
<evidence type="ECO:0000256" key="1">
    <source>
        <dbReference type="ARBA" id="ARBA00001966"/>
    </source>
</evidence>
<dbReference type="PANTHER" id="PTHR43787:SF11">
    <property type="entry name" value="UPF0026 PROTEIN SLR1464"/>
    <property type="match status" value="1"/>
</dbReference>
<name>A0ABS6DUQ7_9FIRM</name>
<keyword evidence="2" id="KW-0479">Metal-binding</keyword>
<organism evidence="4 5">
    <name type="scientific">Intestinibacter bartlettii</name>
    <dbReference type="NCBI Taxonomy" id="261299"/>
    <lineage>
        <taxon>Bacteria</taxon>
        <taxon>Bacillati</taxon>
        <taxon>Bacillota</taxon>
        <taxon>Clostridia</taxon>
        <taxon>Peptostreptococcales</taxon>
        <taxon>Peptostreptococcaceae</taxon>
        <taxon>Intestinibacter</taxon>
    </lineage>
</organism>